<sequence length="519" mass="59249">MLCNIRENKVILKQEREAAELQQTQKKPANSVGNFVEQLAGQKQELSLVHPSTENSKKDSHDEDLGLIKQNQHRFELVDARIQNIESKIIHRCKLSYTLLARRNLGVRKFMSNEATTSSNSMAVNMAKDNQHTGTRSARFKQRFHQFQKRRDRDRYRVMIASFRSKHRSWVVAKKKEKISSRTFSFPPLGQLAVSDDECYRGDSLVMIPQKASALSLLEGAGTLLTTVNERSDGIFYARKIQGTDKKQITGSSMTDIVFMNGIRLIESSVLSRILDPGEIFGLVNFNGGDKMLMKWWRSHESEFQESISLVKEFQVLSPDRLCHCVEVLTLEIKAGIDKTLCHNSVLANHVWEPGGMSAEQVQLYLLVEFYGYDRMLMMLQSLDGKGMCNFSSLRELLVESKTRSCANAYLVKTNTDGSNINVRTTEMNQQLELSTHGPATESVRRLKAPLLIILVTRPRDPGRFNKQSQCGVKSKQDWWRFVQKLIIQNHDIEDEIVIVSVQSPLRLCLISVLLRDLR</sequence>
<dbReference type="Proteomes" id="UP000516314">
    <property type="component" value="Chromosome 4"/>
</dbReference>
<protein>
    <submittedName>
        <fullName evidence="1">(thale cress) hypothetical protein</fullName>
    </submittedName>
</protein>
<organism evidence="1 2">
    <name type="scientific">Arabidopsis thaliana</name>
    <name type="common">Mouse-ear cress</name>
    <dbReference type="NCBI Taxonomy" id="3702"/>
    <lineage>
        <taxon>Eukaryota</taxon>
        <taxon>Viridiplantae</taxon>
        <taxon>Streptophyta</taxon>
        <taxon>Embryophyta</taxon>
        <taxon>Tracheophyta</taxon>
        <taxon>Spermatophyta</taxon>
        <taxon>Magnoliopsida</taxon>
        <taxon>eudicotyledons</taxon>
        <taxon>Gunneridae</taxon>
        <taxon>Pentapetalae</taxon>
        <taxon>rosids</taxon>
        <taxon>malvids</taxon>
        <taxon>Brassicales</taxon>
        <taxon>Brassicaceae</taxon>
        <taxon>Camelineae</taxon>
        <taxon>Arabidopsis</taxon>
    </lineage>
</organism>
<proteinExistence type="predicted"/>
<reference evidence="1 2" key="1">
    <citation type="submission" date="2020-09" db="EMBL/GenBank/DDBJ databases">
        <authorList>
            <person name="Ashkenazy H."/>
        </authorList>
    </citation>
    <scope>NUCLEOTIDE SEQUENCE [LARGE SCALE GENOMIC DNA]</scope>
    <source>
        <strain evidence="2">cv. Cdm-0</strain>
    </source>
</reference>
<name>A0A7G2EWD6_ARATH</name>
<dbReference type="EMBL" id="LR881469">
    <property type="protein sequence ID" value="CAD5327194.1"/>
    <property type="molecule type" value="Genomic_DNA"/>
</dbReference>
<evidence type="ECO:0000313" key="1">
    <source>
        <dbReference type="EMBL" id="CAD5327194.1"/>
    </source>
</evidence>
<dbReference type="AlphaFoldDB" id="A0A7G2EWD6"/>
<gene>
    <name evidence="1" type="ORF">AT9943_LOCUS14904</name>
</gene>
<accession>A0A7G2EWD6</accession>
<evidence type="ECO:0000313" key="2">
    <source>
        <dbReference type="Proteomes" id="UP000516314"/>
    </source>
</evidence>